<feature type="chain" id="PRO_5035821420" evidence="1">
    <location>
        <begin position="16"/>
        <end position="313"/>
    </location>
</feature>
<dbReference type="AlphaFoldDB" id="A0A8S1VCZ0"/>
<dbReference type="Proteomes" id="UP000689195">
    <property type="component" value="Unassembled WGS sequence"/>
</dbReference>
<evidence type="ECO:0000313" key="3">
    <source>
        <dbReference type="Proteomes" id="UP000689195"/>
    </source>
</evidence>
<sequence length="313" mass="34800">MRIFLIVGLITLSNCVQFSLLQRCACSEYGQTLCASFDYCAWSGNACVDMDCKYLESADTCTGPKSGYKCSWHTASNKCETHSYTCSEISEEDCDEKVYGFDCMWANDKCTNFSCASATIEDCSPFTCTMIDSSDTCKDPQSLDCSSFSTKETCNQSDGNGNMCYFNNDSVCSQYDIVSDDCSDYSDVKEYCNLYCTYNDGTKACQPKSCADFTTSDECYVQLDIPGLNVIPCTWTGTACQESTASEIEQLDLLSCMIKTMLNYKWSLDNNKCTACTQFTSNPEFEHFQDYFGGESYSIQIIGMIVGLSLILN</sequence>
<accession>A0A8S1VCZ0</accession>
<protein>
    <submittedName>
        <fullName evidence="2">Uncharacterized protein</fullName>
    </submittedName>
</protein>
<comment type="caution">
    <text evidence="2">The sequence shown here is derived from an EMBL/GenBank/DDBJ whole genome shotgun (WGS) entry which is preliminary data.</text>
</comment>
<organism evidence="2 3">
    <name type="scientific">Paramecium pentaurelia</name>
    <dbReference type="NCBI Taxonomy" id="43138"/>
    <lineage>
        <taxon>Eukaryota</taxon>
        <taxon>Sar</taxon>
        <taxon>Alveolata</taxon>
        <taxon>Ciliophora</taxon>
        <taxon>Intramacronucleata</taxon>
        <taxon>Oligohymenophorea</taxon>
        <taxon>Peniculida</taxon>
        <taxon>Parameciidae</taxon>
        <taxon>Paramecium</taxon>
    </lineage>
</organism>
<name>A0A8S1VCZ0_9CILI</name>
<evidence type="ECO:0000256" key="1">
    <source>
        <dbReference type="SAM" id="SignalP"/>
    </source>
</evidence>
<evidence type="ECO:0000313" key="2">
    <source>
        <dbReference type="EMBL" id="CAD8173849.1"/>
    </source>
</evidence>
<proteinExistence type="predicted"/>
<gene>
    <name evidence="2" type="ORF">PPENT_87.1.T0600089</name>
</gene>
<dbReference type="OrthoDB" id="290987at2759"/>
<reference evidence="2" key="1">
    <citation type="submission" date="2021-01" db="EMBL/GenBank/DDBJ databases">
        <authorList>
            <consortium name="Genoscope - CEA"/>
            <person name="William W."/>
        </authorList>
    </citation>
    <scope>NUCLEOTIDE SEQUENCE</scope>
</reference>
<keyword evidence="3" id="KW-1185">Reference proteome</keyword>
<feature type="signal peptide" evidence="1">
    <location>
        <begin position="1"/>
        <end position="15"/>
    </location>
</feature>
<keyword evidence="1" id="KW-0732">Signal</keyword>
<dbReference type="EMBL" id="CAJJDO010000060">
    <property type="protein sequence ID" value="CAD8173849.1"/>
    <property type="molecule type" value="Genomic_DNA"/>
</dbReference>